<gene>
    <name evidence="2" type="ORF">EJB05_52625</name>
</gene>
<keyword evidence="3" id="KW-1185">Reference proteome</keyword>
<reference evidence="2 3" key="1">
    <citation type="journal article" date="2019" name="Sci. Rep.">
        <title>A high-quality genome of Eragrostis curvula grass provides insights into Poaceae evolution and supports new strategies to enhance forage quality.</title>
        <authorList>
            <person name="Carballo J."/>
            <person name="Santos B.A.C.M."/>
            <person name="Zappacosta D."/>
            <person name="Garbus I."/>
            <person name="Selva J.P."/>
            <person name="Gallo C.A."/>
            <person name="Diaz A."/>
            <person name="Albertini E."/>
            <person name="Caccamo M."/>
            <person name="Echenique V."/>
        </authorList>
    </citation>
    <scope>NUCLEOTIDE SEQUENCE [LARGE SCALE GENOMIC DNA]</scope>
    <source>
        <strain evidence="3">cv. Victoria</strain>
        <tissue evidence="2">Leaf</tissue>
    </source>
</reference>
<feature type="non-terminal residue" evidence="2">
    <location>
        <position position="1"/>
    </location>
</feature>
<evidence type="ECO:0000313" key="2">
    <source>
        <dbReference type="EMBL" id="TVU01907.1"/>
    </source>
</evidence>
<proteinExistence type="predicted"/>
<dbReference type="Gramene" id="TVU01907">
    <property type="protein sequence ID" value="TVU01907"/>
    <property type="gene ID" value="EJB05_52625"/>
</dbReference>
<dbReference type="EMBL" id="RWGY01000368">
    <property type="protein sequence ID" value="TVU01907.1"/>
    <property type="molecule type" value="Genomic_DNA"/>
</dbReference>
<sequence length="356" mass="39686">MPFLTKLNKKHGPEPERMVTVHVGDGEPRFDRVFEFPASHLTRPRLAPLVAMAEDDHQGGVDDVVRIRCDLGDFVDAMVWTSVEEAEQGRLACGRVVAPSVAPVRYKLRSTFDLEPLSEDHIRARQAMLIWMLDPGSCDPAIFDLALTGDSADVEAAADVFTSQTPEQLATLRQNCKKTTSSTEAVATRRRKKKTWRQKMSEWLRIVPSPETPPPPAAISFRPTWCKHMRDRDQEGQPLYARYIKAQQALLQCMLDPAASNASIRAAATEVINSRLHTLRENGKTTPSADAVSMRCTSKFKSAPAVPTNSLPVKVTWRQRMSERLRIAPSPKTPPPSPAFRPTWARNLRTSVSGSQ</sequence>
<comment type="caution">
    <text evidence="2">The sequence shown here is derived from an EMBL/GenBank/DDBJ whole genome shotgun (WGS) entry which is preliminary data.</text>
</comment>
<feature type="region of interest" description="Disordered" evidence="1">
    <location>
        <begin position="322"/>
        <end position="356"/>
    </location>
</feature>
<evidence type="ECO:0000256" key="1">
    <source>
        <dbReference type="SAM" id="MobiDB-lite"/>
    </source>
</evidence>
<accession>A0A5J9SSN2</accession>
<organism evidence="2 3">
    <name type="scientific">Eragrostis curvula</name>
    <name type="common">weeping love grass</name>
    <dbReference type="NCBI Taxonomy" id="38414"/>
    <lineage>
        <taxon>Eukaryota</taxon>
        <taxon>Viridiplantae</taxon>
        <taxon>Streptophyta</taxon>
        <taxon>Embryophyta</taxon>
        <taxon>Tracheophyta</taxon>
        <taxon>Spermatophyta</taxon>
        <taxon>Magnoliopsida</taxon>
        <taxon>Liliopsida</taxon>
        <taxon>Poales</taxon>
        <taxon>Poaceae</taxon>
        <taxon>PACMAD clade</taxon>
        <taxon>Chloridoideae</taxon>
        <taxon>Eragrostideae</taxon>
        <taxon>Eragrostidinae</taxon>
        <taxon>Eragrostis</taxon>
    </lineage>
</organism>
<evidence type="ECO:0000313" key="3">
    <source>
        <dbReference type="Proteomes" id="UP000324897"/>
    </source>
</evidence>
<protein>
    <submittedName>
        <fullName evidence="2">Uncharacterized protein</fullName>
    </submittedName>
</protein>
<dbReference type="AlphaFoldDB" id="A0A5J9SSN2"/>
<name>A0A5J9SSN2_9POAL</name>
<dbReference type="Proteomes" id="UP000324897">
    <property type="component" value="Unassembled WGS sequence"/>
</dbReference>